<dbReference type="GO" id="GO:0003677">
    <property type="term" value="F:DNA binding"/>
    <property type="evidence" value="ECO:0007669"/>
    <property type="project" value="UniProtKB-KW"/>
</dbReference>
<accession>A0A0F9S6M8</accession>
<dbReference type="GO" id="GO:0032991">
    <property type="term" value="C:protein-containing complex"/>
    <property type="evidence" value="ECO:0007669"/>
    <property type="project" value="UniProtKB-ARBA"/>
</dbReference>
<gene>
    <name evidence="4" type="ORF">LCGC14_0490710</name>
</gene>
<name>A0A0F9S6M8_9ZZZZ</name>
<evidence type="ECO:0000256" key="2">
    <source>
        <dbReference type="ARBA" id="ARBA00023067"/>
    </source>
</evidence>
<dbReference type="FunFam" id="4.10.520.10:FF:000001">
    <property type="entry name" value="DNA-binding protein HU"/>
    <property type="match status" value="1"/>
</dbReference>
<dbReference type="PROSITE" id="PS00045">
    <property type="entry name" value="HISTONE_LIKE"/>
    <property type="match status" value="1"/>
</dbReference>
<keyword evidence="3" id="KW-0238">DNA-binding</keyword>
<sequence length="119" mass="12611">MQFAVANSLKMHKDRFCEGKIITNRNLTMNKAQLVEKIATDAEISKAAATRALDAFTGAVTSSLKEGDSVALVGFGTFSVKERAARTGRNPQTGAEIQIAAATIPSFKAGKGLKDQVNP</sequence>
<keyword evidence="2" id="KW-0226">DNA condensation</keyword>
<protein>
    <recommendedName>
        <fullName evidence="5">DNA-binding protein HU-beta</fullName>
    </recommendedName>
</protein>
<evidence type="ECO:0008006" key="5">
    <source>
        <dbReference type="Google" id="ProtNLM"/>
    </source>
</evidence>
<comment type="similarity">
    <text evidence="1">Belongs to the bacterial histone-like protein family.</text>
</comment>
<reference evidence="4" key="1">
    <citation type="journal article" date="2015" name="Nature">
        <title>Complex archaea that bridge the gap between prokaryotes and eukaryotes.</title>
        <authorList>
            <person name="Spang A."/>
            <person name="Saw J.H."/>
            <person name="Jorgensen S.L."/>
            <person name="Zaremba-Niedzwiedzka K."/>
            <person name="Martijn J."/>
            <person name="Lind A.E."/>
            <person name="van Eijk R."/>
            <person name="Schleper C."/>
            <person name="Guy L."/>
            <person name="Ettema T.J."/>
        </authorList>
    </citation>
    <scope>NUCLEOTIDE SEQUENCE</scope>
</reference>
<evidence type="ECO:0000256" key="1">
    <source>
        <dbReference type="ARBA" id="ARBA00010529"/>
    </source>
</evidence>
<dbReference type="InterPro" id="IPR000119">
    <property type="entry name" value="Hist_DNA-bd"/>
</dbReference>
<dbReference type="InterPro" id="IPR010992">
    <property type="entry name" value="IHF-like_DNA-bd_dom_sf"/>
</dbReference>
<dbReference type="Pfam" id="PF00216">
    <property type="entry name" value="Bac_DNA_binding"/>
    <property type="match status" value="1"/>
</dbReference>
<dbReference type="CDD" id="cd13831">
    <property type="entry name" value="HU"/>
    <property type="match status" value="1"/>
</dbReference>
<dbReference type="GO" id="GO:0030527">
    <property type="term" value="F:structural constituent of chromatin"/>
    <property type="evidence" value="ECO:0007669"/>
    <property type="project" value="InterPro"/>
</dbReference>
<dbReference type="GO" id="GO:0010467">
    <property type="term" value="P:gene expression"/>
    <property type="evidence" value="ECO:0007669"/>
    <property type="project" value="UniProtKB-ARBA"/>
</dbReference>
<dbReference type="AlphaFoldDB" id="A0A0F9S6M8"/>
<dbReference type="GO" id="GO:0030261">
    <property type="term" value="P:chromosome condensation"/>
    <property type="evidence" value="ECO:0007669"/>
    <property type="project" value="UniProtKB-KW"/>
</dbReference>
<comment type="caution">
    <text evidence="4">The sequence shown here is derived from an EMBL/GenBank/DDBJ whole genome shotgun (WGS) entry which is preliminary data.</text>
</comment>
<dbReference type="InterPro" id="IPR020816">
    <property type="entry name" value="Histone-like_DNA-bd_CS"/>
</dbReference>
<dbReference type="GO" id="GO:0005829">
    <property type="term" value="C:cytosol"/>
    <property type="evidence" value="ECO:0007669"/>
    <property type="project" value="TreeGrafter"/>
</dbReference>
<dbReference type="EMBL" id="LAZR01000552">
    <property type="protein sequence ID" value="KKN64530.1"/>
    <property type="molecule type" value="Genomic_DNA"/>
</dbReference>
<evidence type="ECO:0000256" key="3">
    <source>
        <dbReference type="ARBA" id="ARBA00023125"/>
    </source>
</evidence>
<organism evidence="4">
    <name type="scientific">marine sediment metagenome</name>
    <dbReference type="NCBI Taxonomy" id="412755"/>
    <lineage>
        <taxon>unclassified sequences</taxon>
        <taxon>metagenomes</taxon>
        <taxon>ecological metagenomes</taxon>
    </lineage>
</organism>
<dbReference type="GO" id="GO:0042802">
    <property type="term" value="F:identical protein binding"/>
    <property type="evidence" value="ECO:0007669"/>
    <property type="project" value="UniProtKB-ARBA"/>
</dbReference>
<dbReference type="SMART" id="SM00411">
    <property type="entry name" value="BHL"/>
    <property type="match status" value="1"/>
</dbReference>
<dbReference type="SUPFAM" id="SSF47729">
    <property type="entry name" value="IHF-like DNA-binding proteins"/>
    <property type="match status" value="1"/>
</dbReference>
<proteinExistence type="inferred from homology"/>
<dbReference type="PANTHER" id="PTHR33175">
    <property type="entry name" value="DNA-BINDING PROTEIN HU"/>
    <property type="match status" value="1"/>
</dbReference>
<evidence type="ECO:0000313" key="4">
    <source>
        <dbReference type="EMBL" id="KKN64530.1"/>
    </source>
</evidence>
<dbReference type="PANTHER" id="PTHR33175:SF3">
    <property type="entry name" value="DNA-BINDING PROTEIN HU-BETA"/>
    <property type="match status" value="1"/>
</dbReference>
<dbReference type="Gene3D" id="4.10.520.10">
    <property type="entry name" value="IHF-like DNA-binding proteins"/>
    <property type="match status" value="1"/>
</dbReference>
<dbReference type="PRINTS" id="PR01727">
    <property type="entry name" value="DNABINDINGHU"/>
</dbReference>